<evidence type="ECO:0000313" key="3">
    <source>
        <dbReference type="EMBL" id="GJT53997.1"/>
    </source>
</evidence>
<dbReference type="PANTHER" id="PTHR47701">
    <property type="entry name" value="PROTEIN MODIFIER OF SNC1 11"/>
    <property type="match status" value="1"/>
</dbReference>
<organism evidence="3 4">
    <name type="scientific">Tanacetum coccineum</name>
    <dbReference type="NCBI Taxonomy" id="301880"/>
    <lineage>
        <taxon>Eukaryota</taxon>
        <taxon>Viridiplantae</taxon>
        <taxon>Streptophyta</taxon>
        <taxon>Embryophyta</taxon>
        <taxon>Tracheophyta</taxon>
        <taxon>Spermatophyta</taxon>
        <taxon>Magnoliopsida</taxon>
        <taxon>eudicotyledons</taxon>
        <taxon>Gunneridae</taxon>
        <taxon>Pentapetalae</taxon>
        <taxon>asterids</taxon>
        <taxon>campanulids</taxon>
        <taxon>Asterales</taxon>
        <taxon>Asteraceae</taxon>
        <taxon>Asteroideae</taxon>
        <taxon>Anthemideae</taxon>
        <taxon>Anthemidinae</taxon>
        <taxon>Tanacetum</taxon>
    </lineage>
</organism>
<evidence type="ECO:0000256" key="1">
    <source>
        <dbReference type="SAM" id="MobiDB-lite"/>
    </source>
</evidence>
<accession>A0ABQ5EU23</accession>
<evidence type="ECO:0000259" key="2">
    <source>
        <dbReference type="Pfam" id="PF18592"/>
    </source>
</evidence>
<feature type="domain" description="THO1-MOS11 C-terminal" evidence="2">
    <location>
        <begin position="46"/>
        <end position="79"/>
    </location>
</feature>
<feature type="compositionally biased region" description="Low complexity" evidence="1">
    <location>
        <begin position="1"/>
        <end position="20"/>
    </location>
</feature>
<keyword evidence="4" id="KW-1185">Reference proteome</keyword>
<dbReference type="EMBL" id="BQNB010016635">
    <property type="protein sequence ID" value="GJT53997.1"/>
    <property type="molecule type" value="Genomic_DNA"/>
</dbReference>
<name>A0ABQ5EU23_9ASTR</name>
<dbReference type="InterPro" id="IPR044209">
    <property type="entry name" value="MOS11"/>
</dbReference>
<dbReference type="PANTHER" id="PTHR47701:SF2">
    <property type="entry name" value="PROTEIN MODIFIER OF SNC1 11"/>
    <property type="match status" value="1"/>
</dbReference>
<dbReference type="Proteomes" id="UP001151760">
    <property type="component" value="Unassembled WGS sequence"/>
</dbReference>
<reference evidence="3" key="1">
    <citation type="journal article" date="2022" name="Int. J. Mol. Sci.">
        <title>Draft Genome of Tanacetum Coccineum: Genomic Comparison of Closely Related Tanacetum-Family Plants.</title>
        <authorList>
            <person name="Yamashiro T."/>
            <person name="Shiraishi A."/>
            <person name="Nakayama K."/>
            <person name="Satake H."/>
        </authorList>
    </citation>
    <scope>NUCLEOTIDE SEQUENCE</scope>
</reference>
<feature type="region of interest" description="Disordered" evidence="1">
    <location>
        <begin position="1"/>
        <end position="40"/>
    </location>
</feature>
<sequence>MTTPTPSTTATQTDNNTLRTLNKTDTKPTTGDPMSDGSKIGVGLVDDVIQKKMKRAERFGMPVQLSEQEKRNSRAHRFGTVPATQGLDKKAQELKLKARAERFGITKSTPADEDEKKKARLARFASAANADTQEEQKKKARALRFSGSQVNASGKIESKTAITGKAGGEA</sequence>
<proteinExistence type="predicted"/>
<dbReference type="InterPro" id="IPR040746">
    <property type="entry name" value="THO1_MOS11_C"/>
</dbReference>
<comment type="caution">
    <text evidence="3">The sequence shown here is derived from an EMBL/GenBank/DDBJ whole genome shotgun (WGS) entry which is preliminary data.</text>
</comment>
<protein>
    <recommendedName>
        <fullName evidence="2">THO1-MOS11 C-terminal domain-containing protein</fullName>
    </recommendedName>
</protein>
<feature type="region of interest" description="Disordered" evidence="1">
    <location>
        <begin position="64"/>
        <end position="86"/>
    </location>
</feature>
<reference evidence="3" key="2">
    <citation type="submission" date="2022-01" db="EMBL/GenBank/DDBJ databases">
        <authorList>
            <person name="Yamashiro T."/>
            <person name="Shiraishi A."/>
            <person name="Satake H."/>
            <person name="Nakayama K."/>
        </authorList>
    </citation>
    <scope>NUCLEOTIDE SEQUENCE</scope>
</reference>
<feature type="region of interest" description="Disordered" evidence="1">
    <location>
        <begin position="145"/>
        <end position="170"/>
    </location>
</feature>
<gene>
    <name evidence="3" type="ORF">Tco_0989051</name>
</gene>
<evidence type="ECO:0000313" key="4">
    <source>
        <dbReference type="Proteomes" id="UP001151760"/>
    </source>
</evidence>
<dbReference type="Pfam" id="PF18592">
    <property type="entry name" value="Tho1_MOS11_C"/>
    <property type="match status" value="1"/>
</dbReference>